<organism evidence="6 7">
    <name type="scientific">Reticulomyxa filosa</name>
    <dbReference type="NCBI Taxonomy" id="46433"/>
    <lineage>
        <taxon>Eukaryota</taxon>
        <taxon>Sar</taxon>
        <taxon>Rhizaria</taxon>
        <taxon>Retaria</taxon>
        <taxon>Foraminifera</taxon>
        <taxon>Monothalamids</taxon>
        <taxon>Reticulomyxidae</taxon>
        <taxon>Reticulomyxa</taxon>
    </lineage>
</organism>
<dbReference type="EMBL" id="ASPP01014425">
    <property type="protein sequence ID" value="ETO18761.1"/>
    <property type="molecule type" value="Genomic_DNA"/>
</dbReference>
<evidence type="ECO:0000259" key="5">
    <source>
        <dbReference type="PROSITE" id="PS51845"/>
    </source>
</evidence>
<dbReference type="InterPro" id="IPR036971">
    <property type="entry name" value="PDEase_catalytic_dom_sf"/>
</dbReference>
<evidence type="ECO:0000313" key="7">
    <source>
        <dbReference type="Proteomes" id="UP000023152"/>
    </source>
</evidence>
<dbReference type="InterPro" id="IPR002073">
    <property type="entry name" value="PDEase_catalytic_dom"/>
</dbReference>
<feature type="region of interest" description="Disordered" evidence="4">
    <location>
        <begin position="28"/>
        <end position="81"/>
    </location>
</feature>
<name>X6MY44_RETFI</name>
<feature type="region of interest" description="Disordered" evidence="4">
    <location>
        <begin position="201"/>
        <end position="286"/>
    </location>
</feature>
<feature type="binding site" evidence="3">
    <location>
        <position position="103"/>
    </location>
    <ligand>
        <name>Zn(2+)</name>
        <dbReference type="ChEBI" id="CHEBI:29105"/>
        <label>1</label>
    </ligand>
</feature>
<reference evidence="6 7" key="1">
    <citation type="journal article" date="2013" name="Curr. Biol.">
        <title>The Genome of the Foraminiferan Reticulomyxa filosa.</title>
        <authorList>
            <person name="Glockner G."/>
            <person name="Hulsmann N."/>
            <person name="Schleicher M."/>
            <person name="Noegel A.A."/>
            <person name="Eichinger L."/>
            <person name="Gallinger C."/>
            <person name="Pawlowski J."/>
            <person name="Sierra R."/>
            <person name="Euteneuer U."/>
            <person name="Pillet L."/>
            <person name="Moustafa A."/>
            <person name="Platzer M."/>
            <person name="Groth M."/>
            <person name="Szafranski K."/>
            <person name="Schliwa M."/>
        </authorList>
    </citation>
    <scope>NUCLEOTIDE SEQUENCE [LARGE SCALE GENOMIC DNA]</scope>
</reference>
<dbReference type="Gene3D" id="1.10.1300.10">
    <property type="entry name" value="3'5'-cyclic nucleotide phosphodiesterase, catalytic domain"/>
    <property type="match status" value="1"/>
</dbReference>
<keyword evidence="1 3" id="KW-0479">Metal-binding</keyword>
<dbReference type="PRINTS" id="PR00387">
    <property type="entry name" value="PDIESTERASE1"/>
</dbReference>
<gene>
    <name evidence="6" type="ORF">RFI_18493</name>
</gene>
<dbReference type="SUPFAM" id="SSF109604">
    <property type="entry name" value="HD-domain/PDEase-like"/>
    <property type="match status" value="1"/>
</dbReference>
<feature type="compositionally biased region" description="Polar residues" evidence="4">
    <location>
        <begin position="56"/>
        <end position="71"/>
    </location>
</feature>
<feature type="compositionally biased region" description="Acidic residues" evidence="4">
    <location>
        <begin position="33"/>
        <end position="47"/>
    </location>
</feature>
<dbReference type="GO" id="GO:0046872">
    <property type="term" value="F:metal ion binding"/>
    <property type="evidence" value="ECO:0007669"/>
    <property type="project" value="UniProtKB-KW"/>
</dbReference>
<accession>X6MY44</accession>
<dbReference type="Proteomes" id="UP000023152">
    <property type="component" value="Unassembled WGS sequence"/>
</dbReference>
<evidence type="ECO:0000313" key="6">
    <source>
        <dbReference type="EMBL" id="ETO18761.1"/>
    </source>
</evidence>
<dbReference type="OrthoDB" id="189220at2759"/>
<feature type="compositionally biased region" description="Polar residues" evidence="4">
    <location>
        <begin position="250"/>
        <end position="261"/>
    </location>
</feature>
<dbReference type="PROSITE" id="PS51845">
    <property type="entry name" value="PDEASE_I_2"/>
    <property type="match status" value="1"/>
</dbReference>
<feature type="compositionally biased region" description="Basic and acidic residues" evidence="4">
    <location>
        <begin position="262"/>
        <end position="282"/>
    </location>
</feature>
<protein>
    <submittedName>
        <fullName evidence="6">Phosphodiesterase</fullName>
    </submittedName>
</protein>
<dbReference type="GO" id="GO:0007165">
    <property type="term" value="P:signal transduction"/>
    <property type="evidence" value="ECO:0007669"/>
    <property type="project" value="InterPro"/>
</dbReference>
<sequence>MSKHKRQQEMLAELIDDLTAAGVDLDLWGQSESDNERDDDYVNEDEIDVQKAPNLGESSRSNLSNQRKSISGGSGGQLREPSVFDNKQQLAIVLIPLAVHTADLSNPAKPLPIYQIWAGFVMEEFWLQGDREKEKGVPVTQVCDREKTDLPTCQTGFINHVIKPWFDLWRRLLPEKHAGPLFLQNVNDNLEFMKKELERHKMDNDNALSSIKEEKKDIAKINPNSNGEEDTKQQNKEPESKLPHSEFTRQDNQSIENNSNLTKRDSNRSFESKSKHNNREVRSSSVMEATFDDILKSQYQKQQRDMEEIRKKQMQLDEGTQIDETEIDSHHCQTRATVSNVNNTYLSGQTSFAGNNS</sequence>
<comment type="caution">
    <text evidence="6">The sequence shown here is derived from an EMBL/GenBank/DDBJ whole genome shotgun (WGS) entry which is preliminary data.</text>
</comment>
<proteinExistence type="predicted"/>
<feature type="compositionally biased region" description="Basic and acidic residues" evidence="4">
    <location>
        <begin position="229"/>
        <end position="249"/>
    </location>
</feature>
<feature type="domain" description="PDEase" evidence="5">
    <location>
        <begin position="1"/>
        <end position="200"/>
    </location>
</feature>
<evidence type="ECO:0000256" key="1">
    <source>
        <dbReference type="ARBA" id="ARBA00022723"/>
    </source>
</evidence>
<dbReference type="AlphaFoldDB" id="X6MY44"/>
<evidence type="ECO:0000256" key="4">
    <source>
        <dbReference type="SAM" id="MobiDB-lite"/>
    </source>
</evidence>
<dbReference type="PANTHER" id="PTHR11347">
    <property type="entry name" value="CYCLIC NUCLEOTIDE PHOSPHODIESTERASE"/>
    <property type="match status" value="1"/>
</dbReference>
<dbReference type="InterPro" id="IPR023088">
    <property type="entry name" value="PDEase"/>
</dbReference>
<evidence type="ECO:0000256" key="3">
    <source>
        <dbReference type="PIRSR" id="PIRSR623088-3"/>
    </source>
</evidence>
<dbReference type="GO" id="GO:0004114">
    <property type="term" value="F:3',5'-cyclic-nucleotide phosphodiesterase activity"/>
    <property type="evidence" value="ECO:0007669"/>
    <property type="project" value="InterPro"/>
</dbReference>
<dbReference type="Pfam" id="PF00233">
    <property type="entry name" value="PDEase_I"/>
    <property type="match status" value="1"/>
</dbReference>
<keyword evidence="7" id="KW-1185">Reference proteome</keyword>
<keyword evidence="2" id="KW-0378">Hydrolase</keyword>
<evidence type="ECO:0000256" key="2">
    <source>
        <dbReference type="ARBA" id="ARBA00022801"/>
    </source>
</evidence>